<accession>A0AAN6LXM6</accession>
<dbReference type="Pfam" id="PF06985">
    <property type="entry name" value="HET"/>
    <property type="match status" value="1"/>
</dbReference>
<evidence type="ECO:0000313" key="3">
    <source>
        <dbReference type="Proteomes" id="UP001280581"/>
    </source>
</evidence>
<name>A0AAN6LXM6_9PLEO</name>
<dbReference type="InterPro" id="IPR010730">
    <property type="entry name" value="HET"/>
</dbReference>
<evidence type="ECO:0000259" key="1">
    <source>
        <dbReference type="Pfam" id="PF06985"/>
    </source>
</evidence>
<dbReference type="Proteomes" id="UP001280581">
    <property type="component" value="Unassembled WGS sequence"/>
</dbReference>
<dbReference type="PANTHER" id="PTHR24148:SF64">
    <property type="entry name" value="HETEROKARYON INCOMPATIBILITY DOMAIN-CONTAINING PROTEIN"/>
    <property type="match status" value="1"/>
</dbReference>
<comment type="caution">
    <text evidence="2">The sequence shown here is derived from an EMBL/GenBank/DDBJ whole genome shotgun (WGS) entry which is preliminary data.</text>
</comment>
<sequence length="649" mass="74874">MNPPRNLNIDTNEVVTVANLTPFEYDMLSTHQIRILVPDSTDSSGLSWELKTVNMDDPSLHFTALSYVWACDTHPDTFLISCNKHRLYVHYNLYTALPFIARRYNSNKALATPYWIDAICINQADDEEKTSQIRLMNRIYRQADRVLVWLNLTDNPESQAFIPRAIELLPLLVKEFARSRQYLETDADARLTPDFVVDRKLGYLGRRGWEAIINLIRNPYFRRVWTVQEIALAKEITFLCGEHEIESQLIEKVVYDSWHIRRWTLYDLTTDKPMRYTGEYHNDSNIFVIRDIIKYDGDEGNAHQAIRIANIMDEQACSAPQDRVLGILGMVSEELRSGGAALHMYTSITDLYTRFSTLLFQASGLTKTHWWFYMSMAFRKNRIEGLPSWVPDLHHNDASDKRYVFDNMMSAQGYSETPWQASSRPRKAAHGPRPGEIILRGKLLEKITHAHPEVPYGFPVYTDPPDTTGMKWLYAVVAVIRWEHGLSSSLLRPESSPAVDRTNEQRCHVSADTYWRSLLADCTKDYGTRTQFTLGTWREFQEQGQRFLALVPMLEQLKRDTGTDPWGLPNWTESEEEKETMKCFRDKSHPVFMFMVNLSFTRDHQMVNTNNGRFGFSCTGVQPGDVVCVFNDSVSPFVPNVGCFYGRGG</sequence>
<dbReference type="InterPro" id="IPR052895">
    <property type="entry name" value="HetReg/Transcr_Mod"/>
</dbReference>
<gene>
    <name evidence="2" type="ORF">GRF29_106g1810409</name>
</gene>
<evidence type="ECO:0000313" key="2">
    <source>
        <dbReference type="EMBL" id="KAK3204106.1"/>
    </source>
</evidence>
<reference evidence="2 3" key="1">
    <citation type="submission" date="2021-02" db="EMBL/GenBank/DDBJ databases">
        <title>Genome assembly of Pseudopithomyces chartarum.</title>
        <authorList>
            <person name="Jauregui R."/>
            <person name="Singh J."/>
            <person name="Voisey C."/>
        </authorList>
    </citation>
    <scope>NUCLEOTIDE SEQUENCE [LARGE SCALE GENOMIC DNA]</scope>
    <source>
        <strain evidence="2 3">AGR01</strain>
    </source>
</reference>
<feature type="domain" description="Heterokaryon incompatibility" evidence="1">
    <location>
        <begin position="62"/>
        <end position="229"/>
    </location>
</feature>
<protein>
    <recommendedName>
        <fullName evidence="1">Heterokaryon incompatibility domain-containing protein</fullName>
    </recommendedName>
</protein>
<keyword evidence="3" id="KW-1185">Reference proteome</keyword>
<proteinExistence type="predicted"/>
<dbReference type="AlphaFoldDB" id="A0AAN6LXM6"/>
<dbReference type="EMBL" id="WVTA01000010">
    <property type="protein sequence ID" value="KAK3204106.1"/>
    <property type="molecule type" value="Genomic_DNA"/>
</dbReference>
<organism evidence="2 3">
    <name type="scientific">Pseudopithomyces chartarum</name>
    <dbReference type="NCBI Taxonomy" id="1892770"/>
    <lineage>
        <taxon>Eukaryota</taxon>
        <taxon>Fungi</taxon>
        <taxon>Dikarya</taxon>
        <taxon>Ascomycota</taxon>
        <taxon>Pezizomycotina</taxon>
        <taxon>Dothideomycetes</taxon>
        <taxon>Pleosporomycetidae</taxon>
        <taxon>Pleosporales</taxon>
        <taxon>Massarineae</taxon>
        <taxon>Didymosphaeriaceae</taxon>
        <taxon>Pseudopithomyces</taxon>
    </lineage>
</organism>
<dbReference type="PANTHER" id="PTHR24148">
    <property type="entry name" value="ANKYRIN REPEAT DOMAIN-CONTAINING PROTEIN 39 HOMOLOG-RELATED"/>
    <property type="match status" value="1"/>
</dbReference>